<reference evidence="1 2" key="1">
    <citation type="journal article" date="2020" name="Cell">
        <title>Large-Scale Comparative Analyses of Tick Genomes Elucidate Their Genetic Diversity and Vector Capacities.</title>
        <authorList>
            <consortium name="Tick Genome and Microbiome Consortium (TIGMIC)"/>
            <person name="Jia N."/>
            <person name="Wang J."/>
            <person name="Shi W."/>
            <person name="Du L."/>
            <person name="Sun Y."/>
            <person name="Zhan W."/>
            <person name="Jiang J.F."/>
            <person name="Wang Q."/>
            <person name="Zhang B."/>
            <person name="Ji P."/>
            <person name="Bell-Sakyi L."/>
            <person name="Cui X.M."/>
            <person name="Yuan T.T."/>
            <person name="Jiang B.G."/>
            <person name="Yang W.F."/>
            <person name="Lam T.T."/>
            <person name="Chang Q.C."/>
            <person name="Ding S.J."/>
            <person name="Wang X.J."/>
            <person name="Zhu J.G."/>
            <person name="Ruan X.D."/>
            <person name="Zhao L."/>
            <person name="Wei J.T."/>
            <person name="Ye R.Z."/>
            <person name="Que T.C."/>
            <person name="Du C.H."/>
            <person name="Zhou Y.H."/>
            <person name="Cheng J.X."/>
            <person name="Dai P.F."/>
            <person name="Guo W.B."/>
            <person name="Han X.H."/>
            <person name="Huang E.J."/>
            <person name="Li L.F."/>
            <person name="Wei W."/>
            <person name="Gao Y.C."/>
            <person name="Liu J.Z."/>
            <person name="Shao H.Z."/>
            <person name="Wang X."/>
            <person name="Wang C.C."/>
            <person name="Yang T.C."/>
            <person name="Huo Q.B."/>
            <person name="Li W."/>
            <person name="Chen H.Y."/>
            <person name="Chen S.E."/>
            <person name="Zhou L.G."/>
            <person name="Ni X.B."/>
            <person name="Tian J.H."/>
            <person name="Sheng Y."/>
            <person name="Liu T."/>
            <person name="Pan Y.S."/>
            <person name="Xia L.Y."/>
            <person name="Li J."/>
            <person name="Zhao F."/>
            <person name="Cao W.C."/>
        </authorList>
    </citation>
    <scope>NUCLEOTIDE SEQUENCE [LARGE SCALE GENOMIC DNA]</scope>
    <source>
        <strain evidence="1">Iper-2018</strain>
    </source>
</reference>
<comment type="caution">
    <text evidence="1">The sequence shown here is derived from an EMBL/GenBank/DDBJ whole genome shotgun (WGS) entry which is preliminary data.</text>
</comment>
<proteinExistence type="predicted"/>
<gene>
    <name evidence="1" type="ORF">HPB47_023684</name>
</gene>
<sequence length="370" mass="41874">MRALVNRLNVGERSGYDAVKERVLLELGLSRAEVWRPFIETTTPLKEKHENARQGIIPENYRVKCFKCKELGHLSRECPRKKTPDEELLFHKKRVDAENVAVEKDSSREPDKVTTDVGKTDGNNLDHQGQKRPDPSVREAPQILLQANDTKRSSKNNCSCVSVQADVNDRNELNAGGHSGERRMTTARTWTTMKDRTYLPGRPAFGRAEDDHDENVNVDDEKQSNILLWWQTFWQADDDHGKNVGVDKQSDILVGWLTSQRAGEDPRESGDSDEDVVFKMKSSQNITRDADEDSTTCQPATCERTGSAEDVDNDDRLRGSFLICNSGQSINCRHSCAGMFRNQLYTVRFKPRRNLDGLTNLSAKRPRLGG</sequence>
<protein>
    <submittedName>
        <fullName evidence="1">Uncharacterized protein</fullName>
    </submittedName>
</protein>
<accession>A0AC60Q6A3</accession>
<dbReference type="EMBL" id="JABSTQ010009418">
    <property type="protein sequence ID" value="KAG0429369.1"/>
    <property type="molecule type" value="Genomic_DNA"/>
</dbReference>
<keyword evidence="2" id="KW-1185">Reference proteome</keyword>
<dbReference type="Proteomes" id="UP000805193">
    <property type="component" value="Unassembled WGS sequence"/>
</dbReference>
<evidence type="ECO:0000313" key="2">
    <source>
        <dbReference type="Proteomes" id="UP000805193"/>
    </source>
</evidence>
<name>A0AC60Q6A3_IXOPE</name>
<evidence type="ECO:0000313" key="1">
    <source>
        <dbReference type="EMBL" id="KAG0429369.1"/>
    </source>
</evidence>
<organism evidence="1 2">
    <name type="scientific">Ixodes persulcatus</name>
    <name type="common">Taiga tick</name>
    <dbReference type="NCBI Taxonomy" id="34615"/>
    <lineage>
        <taxon>Eukaryota</taxon>
        <taxon>Metazoa</taxon>
        <taxon>Ecdysozoa</taxon>
        <taxon>Arthropoda</taxon>
        <taxon>Chelicerata</taxon>
        <taxon>Arachnida</taxon>
        <taxon>Acari</taxon>
        <taxon>Parasitiformes</taxon>
        <taxon>Ixodida</taxon>
        <taxon>Ixodoidea</taxon>
        <taxon>Ixodidae</taxon>
        <taxon>Ixodinae</taxon>
        <taxon>Ixodes</taxon>
    </lineage>
</organism>